<reference evidence="2 3" key="1">
    <citation type="submission" date="2014-04" db="EMBL/GenBank/DDBJ databases">
        <authorList>
            <consortium name="DOE Joint Genome Institute"/>
            <person name="Kuo A."/>
            <person name="Gay G."/>
            <person name="Dore J."/>
            <person name="Kohler A."/>
            <person name="Nagy L.G."/>
            <person name="Floudas D."/>
            <person name="Copeland A."/>
            <person name="Barry K.W."/>
            <person name="Cichocki N."/>
            <person name="Veneault-Fourrey C."/>
            <person name="LaButti K."/>
            <person name="Lindquist E.A."/>
            <person name="Lipzen A."/>
            <person name="Lundell T."/>
            <person name="Morin E."/>
            <person name="Murat C."/>
            <person name="Sun H."/>
            <person name="Tunlid A."/>
            <person name="Henrissat B."/>
            <person name="Grigoriev I.V."/>
            <person name="Hibbett D.S."/>
            <person name="Martin F."/>
            <person name="Nordberg H.P."/>
            <person name="Cantor M.N."/>
            <person name="Hua S.X."/>
        </authorList>
    </citation>
    <scope>NUCLEOTIDE SEQUENCE [LARGE SCALE GENOMIC DNA]</scope>
    <source>
        <strain evidence="3">h7</strain>
    </source>
</reference>
<reference evidence="3" key="2">
    <citation type="submission" date="2015-01" db="EMBL/GenBank/DDBJ databases">
        <title>Evolutionary Origins and Diversification of the Mycorrhizal Mutualists.</title>
        <authorList>
            <consortium name="DOE Joint Genome Institute"/>
            <consortium name="Mycorrhizal Genomics Consortium"/>
            <person name="Kohler A."/>
            <person name="Kuo A."/>
            <person name="Nagy L.G."/>
            <person name="Floudas D."/>
            <person name="Copeland A."/>
            <person name="Barry K.W."/>
            <person name="Cichocki N."/>
            <person name="Veneault-Fourrey C."/>
            <person name="LaButti K."/>
            <person name="Lindquist E.A."/>
            <person name="Lipzen A."/>
            <person name="Lundell T."/>
            <person name="Morin E."/>
            <person name="Murat C."/>
            <person name="Riley R."/>
            <person name="Ohm R."/>
            <person name="Sun H."/>
            <person name="Tunlid A."/>
            <person name="Henrissat B."/>
            <person name="Grigoriev I.V."/>
            <person name="Hibbett D.S."/>
            <person name="Martin F."/>
        </authorList>
    </citation>
    <scope>NUCLEOTIDE SEQUENCE [LARGE SCALE GENOMIC DNA]</scope>
    <source>
        <strain evidence="3">h7</strain>
    </source>
</reference>
<evidence type="ECO:0000313" key="2">
    <source>
        <dbReference type="EMBL" id="KIM47396.1"/>
    </source>
</evidence>
<sequence length="79" mass="8680">MYACCCFREHHTLKTASSPCMENSHPLRLSGICSGVDSRLYTVIVLTSQFSSHSSFALPSGSRTNSLNHQRRGCSGIRC</sequence>
<evidence type="ECO:0000313" key="3">
    <source>
        <dbReference type="Proteomes" id="UP000053424"/>
    </source>
</evidence>
<dbReference type="HOGENOM" id="CLU_2606297_0_0_1"/>
<gene>
    <name evidence="2" type="ORF">M413DRAFT_199326</name>
</gene>
<organism evidence="2 3">
    <name type="scientific">Hebeloma cylindrosporum</name>
    <dbReference type="NCBI Taxonomy" id="76867"/>
    <lineage>
        <taxon>Eukaryota</taxon>
        <taxon>Fungi</taxon>
        <taxon>Dikarya</taxon>
        <taxon>Basidiomycota</taxon>
        <taxon>Agaricomycotina</taxon>
        <taxon>Agaricomycetes</taxon>
        <taxon>Agaricomycetidae</taxon>
        <taxon>Agaricales</taxon>
        <taxon>Agaricineae</taxon>
        <taxon>Hymenogastraceae</taxon>
        <taxon>Hebeloma</taxon>
    </lineage>
</organism>
<dbReference type="Proteomes" id="UP000053424">
    <property type="component" value="Unassembled WGS sequence"/>
</dbReference>
<feature type="compositionally biased region" description="Polar residues" evidence="1">
    <location>
        <begin position="55"/>
        <end position="68"/>
    </location>
</feature>
<dbReference type="AlphaFoldDB" id="A0A0C3CU31"/>
<protein>
    <submittedName>
        <fullName evidence="2">Uncharacterized protein</fullName>
    </submittedName>
</protein>
<name>A0A0C3CU31_HEBCY</name>
<dbReference type="EMBL" id="KN831769">
    <property type="protein sequence ID" value="KIM47396.1"/>
    <property type="molecule type" value="Genomic_DNA"/>
</dbReference>
<keyword evidence="3" id="KW-1185">Reference proteome</keyword>
<evidence type="ECO:0000256" key="1">
    <source>
        <dbReference type="SAM" id="MobiDB-lite"/>
    </source>
</evidence>
<accession>A0A0C3CU31</accession>
<proteinExistence type="predicted"/>
<feature type="region of interest" description="Disordered" evidence="1">
    <location>
        <begin position="55"/>
        <end position="79"/>
    </location>
</feature>